<accession>A0A6G8IDG7</accession>
<dbReference type="Proteomes" id="UP000503162">
    <property type="component" value="Chromosome"/>
</dbReference>
<dbReference type="SUPFAM" id="SSF48452">
    <property type="entry name" value="TPR-like"/>
    <property type="match status" value="1"/>
</dbReference>
<sequence length="204" mass="22819">MSPLPAPARALLDHWFGDGLARDWPSASRQALWFRSTPEQDDDLRARFGAEVAQALAGGLADWADTPEGRLALVLLLDQLPRNLFRRQARAFEGDRRAQALSAQAVEAGTDRALATVGRVFLYMPFMHAEDLALQDLCVRCFDQLRAGAEPALHAELDHHLKFAVLHRDIVARFGRFPHRNAVLGRQNTAEEDEFLKDGPRFGQ</sequence>
<dbReference type="Gene3D" id="1.25.40.10">
    <property type="entry name" value="Tetratricopeptide repeat domain"/>
    <property type="match status" value="1"/>
</dbReference>
<dbReference type="InterPro" id="IPR011990">
    <property type="entry name" value="TPR-like_helical_dom_sf"/>
</dbReference>
<dbReference type="PANTHER" id="PTHR23004:SF7">
    <property type="entry name" value="DUF924-DOMAIN-CONTAINING PROTEIN"/>
    <property type="match status" value="1"/>
</dbReference>
<gene>
    <name evidence="1" type="ORF">G9Q37_02820</name>
</gene>
<keyword evidence="2" id="KW-1185">Reference proteome</keyword>
<reference evidence="1 2" key="1">
    <citation type="submission" date="2020-03" db="EMBL/GenBank/DDBJ databases">
        <title>Hydrogenophaga sp. nov. isolated from cyanobacterial mat.</title>
        <authorList>
            <person name="Thorat V."/>
            <person name="Kirdat K."/>
            <person name="Tiwarekar B."/>
            <person name="Costa E.D."/>
            <person name="Yadav A."/>
        </authorList>
    </citation>
    <scope>NUCLEOTIDE SEQUENCE [LARGE SCALE GENOMIC DNA]</scope>
    <source>
        <strain evidence="1 2">BA0156</strain>
    </source>
</reference>
<dbReference type="PANTHER" id="PTHR23004">
    <property type="entry name" value="DOUBLECORTIN DOMAIN CONTAINING 2"/>
    <property type="match status" value="1"/>
</dbReference>
<organism evidence="1 2">
    <name type="scientific">Hydrogenophaga crocea</name>
    <dbReference type="NCBI Taxonomy" id="2716225"/>
    <lineage>
        <taxon>Bacteria</taxon>
        <taxon>Pseudomonadati</taxon>
        <taxon>Pseudomonadota</taxon>
        <taxon>Betaproteobacteria</taxon>
        <taxon>Burkholderiales</taxon>
        <taxon>Comamonadaceae</taxon>
        <taxon>Hydrogenophaga</taxon>
    </lineage>
</organism>
<dbReference type="RefSeq" id="WP_166224267.1">
    <property type="nucleotide sequence ID" value="NZ_CP049989.1"/>
</dbReference>
<proteinExistence type="predicted"/>
<dbReference type="Pfam" id="PF06041">
    <property type="entry name" value="DUF924"/>
    <property type="match status" value="1"/>
</dbReference>
<dbReference type="KEGG" id="hcz:G9Q37_02820"/>
<name>A0A6G8IDG7_9BURK</name>
<dbReference type="EMBL" id="CP049989">
    <property type="protein sequence ID" value="QIM51141.1"/>
    <property type="molecule type" value="Genomic_DNA"/>
</dbReference>
<dbReference type="Gene3D" id="1.20.58.320">
    <property type="entry name" value="TPR-like"/>
    <property type="match status" value="1"/>
</dbReference>
<dbReference type="InterPro" id="IPR010323">
    <property type="entry name" value="DUF924"/>
</dbReference>
<evidence type="ECO:0000313" key="2">
    <source>
        <dbReference type="Proteomes" id="UP000503162"/>
    </source>
</evidence>
<evidence type="ECO:0000313" key="1">
    <source>
        <dbReference type="EMBL" id="QIM51141.1"/>
    </source>
</evidence>
<dbReference type="AlphaFoldDB" id="A0A6G8IDG7"/>
<protein>
    <submittedName>
        <fullName evidence="1">DUF924 domain-containing protein</fullName>
    </submittedName>
</protein>